<dbReference type="EMBL" id="CP067013">
    <property type="protein sequence ID" value="QQN49851.1"/>
    <property type="molecule type" value="Genomic_DNA"/>
</dbReference>
<evidence type="ECO:0000313" key="4">
    <source>
        <dbReference type="EMBL" id="QQN49851.1"/>
    </source>
</evidence>
<dbReference type="CDD" id="cd05232">
    <property type="entry name" value="UDP_G4E_4_SDR_e"/>
    <property type="match status" value="1"/>
</dbReference>
<protein>
    <submittedName>
        <fullName evidence="4">SDR family oxidoreductase</fullName>
    </submittedName>
</protein>
<evidence type="ECO:0000259" key="3">
    <source>
        <dbReference type="Pfam" id="PF01370"/>
    </source>
</evidence>
<dbReference type="PANTHER" id="PTHR43000">
    <property type="entry name" value="DTDP-D-GLUCOSE 4,6-DEHYDRATASE-RELATED"/>
    <property type="match status" value="1"/>
</dbReference>
<organism evidence="4 5">
    <name type="scientific">Stutzerimonas balearica</name>
    <dbReference type="NCBI Taxonomy" id="74829"/>
    <lineage>
        <taxon>Bacteria</taxon>
        <taxon>Pseudomonadati</taxon>
        <taxon>Pseudomonadota</taxon>
        <taxon>Gammaproteobacteria</taxon>
        <taxon>Pseudomonadales</taxon>
        <taxon>Pseudomonadaceae</taxon>
        <taxon>Stutzerimonas</taxon>
    </lineage>
</organism>
<comment type="pathway">
    <text evidence="1">Bacterial outer membrane biogenesis; LPS O-antigen biosynthesis.</text>
</comment>
<feature type="domain" description="NAD-dependent epimerase/dehydratase" evidence="3">
    <location>
        <begin position="5"/>
        <end position="226"/>
    </location>
</feature>
<evidence type="ECO:0000256" key="1">
    <source>
        <dbReference type="ARBA" id="ARBA00005125"/>
    </source>
</evidence>
<comment type="similarity">
    <text evidence="2">Belongs to the NAD(P)-dependent epimerase/dehydratase family.</text>
</comment>
<dbReference type="RefSeq" id="WP_200290656.1">
    <property type="nucleotide sequence ID" value="NZ_CP067013.1"/>
</dbReference>
<proteinExistence type="inferred from homology"/>
<name>A0A9X7YQL2_9GAMM</name>
<dbReference type="Pfam" id="PF01370">
    <property type="entry name" value="Epimerase"/>
    <property type="match status" value="1"/>
</dbReference>
<dbReference type="AlphaFoldDB" id="A0A9X7YQL2"/>
<dbReference type="SUPFAM" id="SSF51735">
    <property type="entry name" value="NAD(P)-binding Rossmann-fold domains"/>
    <property type="match status" value="1"/>
</dbReference>
<dbReference type="Proteomes" id="UP000595933">
    <property type="component" value="Chromosome"/>
</dbReference>
<dbReference type="InterPro" id="IPR001509">
    <property type="entry name" value="Epimerase_deHydtase"/>
</dbReference>
<reference evidence="4 5" key="1">
    <citation type="submission" date="2020-12" db="EMBL/GenBank/DDBJ databases">
        <title>FDA dAtabase for Regulatory Grade micrObial Sequences (FDA-ARGOS): Supporting development and validation of Infectious Disease Dx tests.</title>
        <authorList>
            <person name="Sproer C."/>
            <person name="Gronow S."/>
            <person name="Severitt S."/>
            <person name="Schroder I."/>
            <person name="Tallon L."/>
            <person name="Sadzewicz L."/>
            <person name="Zhao X."/>
            <person name="Boylan J."/>
            <person name="Ott S."/>
            <person name="Bowen H."/>
            <person name="Vavikolanu K."/>
            <person name="Mehta A."/>
            <person name="Aluvathingal J."/>
            <person name="Nadendla S."/>
            <person name="Lowell S."/>
            <person name="Myers T."/>
            <person name="Yan Y."/>
            <person name="Sichtig H."/>
        </authorList>
    </citation>
    <scope>NUCLEOTIDE SEQUENCE [LARGE SCALE GENOMIC DNA]</scope>
    <source>
        <strain evidence="4 5">FDAARGOS_1013</strain>
    </source>
</reference>
<gene>
    <name evidence="4" type="ORF">I6H70_15005</name>
</gene>
<evidence type="ECO:0000256" key="2">
    <source>
        <dbReference type="ARBA" id="ARBA00007637"/>
    </source>
</evidence>
<dbReference type="InterPro" id="IPR036291">
    <property type="entry name" value="NAD(P)-bd_dom_sf"/>
</dbReference>
<dbReference type="Gene3D" id="3.40.50.720">
    <property type="entry name" value="NAD(P)-binding Rossmann-like Domain"/>
    <property type="match status" value="1"/>
</dbReference>
<evidence type="ECO:0000313" key="5">
    <source>
        <dbReference type="Proteomes" id="UP000595933"/>
    </source>
</evidence>
<sequence>MKRYILVTGGTGFVGNVLLQRLVKRPGSRILAWVRRPDKVLPAGVVPVVASFNRIFAVGSLTGRVDTVVHCAARVHVMNETASDPLTEFRKVNVELTLDLARAAIAAGATRFIFLSTIKVHGECSGAGAPFTACDVPRPADPYALSKLEAEQQLRALASETGLELVVIRVPLVYGPGVKGNFRSMMRWLAAGVPLPLGGLNNRRSLVALDNLVDLIDVCIDHPAAANRTLLVSDCEDLSTSALLQRLAGALGRRARLLSIPERLIARAARLFGQEHVYQRLLGNLQVDASETCKLLGWAPPVPVDDALAQTAQHYLDQVRS</sequence>
<accession>A0A9X7YQL2</accession>